<feature type="transmembrane region" description="Helical" evidence="9">
    <location>
        <begin position="182"/>
        <end position="202"/>
    </location>
</feature>
<dbReference type="PROSITE" id="PS50850">
    <property type="entry name" value="MFS"/>
    <property type="match status" value="1"/>
</dbReference>
<organism evidence="11 12">
    <name type="scientific">Streptomyces hyderabadensis</name>
    <dbReference type="NCBI Taxonomy" id="598549"/>
    <lineage>
        <taxon>Bacteria</taxon>
        <taxon>Bacillati</taxon>
        <taxon>Actinomycetota</taxon>
        <taxon>Actinomycetes</taxon>
        <taxon>Kitasatosporales</taxon>
        <taxon>Streptomycetaceae</taxon>
        <taxon>Streptomyces</taxon>
    </lineage>
</organism>
<dbReference type="InterPro" id="IPR036259">
    <property type="entry name" value="MFS_trans_sf"/>
</dbReference>
<dbReference type="InterPro" id="IPR011701">
    <property type="entry name" value="MFS"/>
</dbReference>
<comment type="subcellular location">
    <subcellularLocation>
        <location evidence="1">Cell membrane</location>
        <topology evidence="1">Multi-pass membrane protein</topology>
    </subcellularLocation>
</comment>
<dbReference type="Pfam" id="PF07690">
    <property type="entry name" value="MFS_1"/>
    <property type="match status" value="1"/>
</dbReference>
<dbReference type="PRINTS" id="PR01036">
    <property type="entry name" value="TCRTETB"/>
</dbReference>
<feature type="transmembrane region" description="Helical" evidence="9">
    <location>
        <begin position="214"/>
        <end position="236"/>
    </location>
</feature>
<feature type="domain" description="Major facilitator superfamily (MFS) profile" evidence="10">
    <location>
        <begin position="28"/>
        <end position="479"/>
    </location>
</feature>
<name>A0ABP9INU9_9ACTN</name>
<evidence type="ECO:0000313" key="12">
    <source>
        <dbReference type="Proteomes" id="UP001500610"/>
    </source>
</evidence>
<keyword evidence="8" id="KW-0046">Antibiotic resistance</keyword>
<dbReference type="RefSeq" id="WP_226027021.1">
    <property type="nucleotide sequence ID" value="NZ_BAABIV010000028.1"/>
</dbReference>
<feature type="transmembrane region" description="Helical" evidence="9">
    <location>
        <begin position="70"/>
        <end position="87"/>
    </location>
</feature>
<dbReference type="InterPro" id="IPR004638">
    <property type="entry name" value="EmrB-like"/>
</dbReference>
<gene>
    <name evidence="11" type="ORF">GCM10023257_57330</name>
</gene>
<keyword evidence="5 9" id="KW-0812">Transmembrane</keyword>
<dbReference type="Proteomes" id="UP001500610">
    <property type="component" value="Unassembled WGS sequence"/>
</dbReference>
<feature type="transmembrane region" description="Helical" evidence="9">
    <location>
        <begin position="94"/>
        <end position="113"/>
    </location>
</feature>
<protein>
    <submittedName>
        <fullName evidence="11">MDR family MFS transporter</fullName>
    </submittedName>
</protein>
<keyword evidence="7 9" id="KW-0472">Membrane</keyword>
<evidence type="ECO:0000256" key="6">
    <source>
        <dbReference type="ARBA" id="ARBA00022989"/>
    </source>
</evidence>
<feature type="transmembrane region" description="Helical" evidence="9">
    <location>
        <begin position="119"/>
        <end position="140"/>
    </location>
</feature>
<feature type="transmembrane region" description="Helical" evidence="9">
    <location>
        <begin position="415"/>
        <end position="436"/>
    </location>
</feature>
<dbReference type="Gene3D" id="1.20.1250.20">
    <property type="entry name" value="MFS general substrate transporter like domains"/>
    <property type="match status" value="2"/>
</dbReference>
<dbReference type="SUPFAM" id="SSF103473">
    <property type="entry name" value="MFS general substrate transporter"/>
    <property type="match status" value="1"/>
</dbReference>
<proteinExistence type="inferred from homology"/>
<feature type="transmembrane region" description="Helical" evidence="9">
    <location>
        <begin position="319"/>
        <end position="340"/>
    </location>
</feature>
<evidence type="ECO:0000256" key="9">
    <source>
        <dbReference type="SAM" id="Phobius"/>
    </source>
</evidence>
<feature type="transmembrane region" description="Helical" evidence="9">
    <location>
        <begin position="378"/>
        <end position="403"/>
    </location>
</feature>
<evidence type="ECO:0000256" key="1">
    <source>
        <dbReference type="ARBA" id="ARBA00004651"/>
    </source>
</evidence>
<feature type="transmembrane region" description="Helical" evidence="9">
    <location>
        <begin position="286"/>
        <end position="307"/>
    </location>
</feature>
<evidence type="ECO:0000256" key="2">
    <source>
        <dbReference type="ARBA" id="ARBA00008537"/>
    </source>
</evidence>
<keyword evidence="3" id="KW-0813">Transport</keyword>
<feature type="transmembrane region" description="Helical" evidence="9">
    <location>
        <begin position="456"/>
        <end position="476"/>
    </location>
</feature>
<keyword evidence="4" id="KW-1003">Cell membrane</keyword>
<dbReference type="EMBL" id="BAABIV010000028">
    <property type="protein sequence ID" value="GAA5004517.1"/>
    <property type="molecule type" value="Genomic_DNA"/>
</dbReference>
<evidence type="ECO:0000256" key="5">
    <source>
        <dbReference type="ARBA" id="ARBA00022692"/>
    </source>
</evidence>
<evidence type="ECO:0000256" key="7">
    <source>
        <dbReference type="ARBA" id="ARBA00023136"/>
    </source>
</evidence>
<feature type="transmembrane region" description="Helical" evidence="9">
    <location>
        <begin position="352"/>
        <end position="372"/>
    </location>
</feature>
<feature type="transmembrane region" description="Helical" evidence="9">
    <location>
        <begin position="242"/>
        <end position="265"/>
    </location>
</feature>
<dbReference type="InterPro" id="IPR020846">
    <property type="entry name" value="MFS_dom"/>
</dbReference>
<sequence length="500" mass="51555">MSTPHTTPLGAGPAAADPDRIDPAVWRIGVTLVVGALAVVFDTTVVSVALDDLAKAFHAPLATVQWGSTGYLLAVFVTIPLAVWAQARFGGRRLWIAALGGFLLGSVLSALAWNAPSLIAFRVVQGLAGGIMMPLTATLLMQAAKGRQPGRVMAIITVPTALGPILGPVLGGLILHLADWRWMFLVNIPFCAVGGWLALRNLPDDRPEPGGPRVRLDVAGLLLLCPGVTALLYGLSRVEGSAGVTGATVLLPLLGGLALVGGFTVRSLARHGGALIDLRLFRHRAVASSGTLLFLGGIALYGPMMLLPLYFQQVRGEDALGAGLLLIPQGVGALLARGLAGRYLDRVGPRRVAVVAFVLVAVATVPFAFVTADSGGVLLMAALFVRGTALGAAMMAPMGAAYVGLRHREIPDAGVITRVAQQIGGSVGIAVLAVVLQHASLGAHGPSALADAFDTAFWWSVALTALAVPLCLLLPGRPERPAAARRAGTDAAADHPRPTV</sequence>
<dbReference type="NCBIfam" id="TIGR00711">
    <property type="entry name" value="efflux_EmrB"/>
    <property type="match status" value="1"/>
</dbReference>
<evidence type="ECO:0000256" key="3">
    <source>
        <dbReference type="ARBA" id="ARBA00022448"/>
    </source>
</evidence>
<accession>A0ABP9INU9</accession>
<comment type="caution">
    <text evidence="11">The sequence shown here is derived from an EMBL/GenBank/DDBJ whole genome shotgun (WGS) entry which is preliminary data.</text>
</comment>
<dbReference type="CDD" id="cd17503">
    <property type="entry name" value="MFS_LmrB_MDR_like"/>
    <property type="match status" value="1"/>
</dbReference>
<feature type="transmembrane region" description="Helical" evidence="9">
    <location>
        <begin position="28"/>
        <end position="50"/>
    </location>
</feature>
<evidence type="ECO:0000256" key="4">
    <source>
        <dbReference type="ARBA" id="ARBA00022475"/>
    </source>
</evidence>
<evidence type="ECO:0000259" key="10">
    <source>
        <dbReference type="PROSITE" id="PS50850"/>
    </source>
</evidence>
<dbReference type="PANTHER" id="PTHR42718:SF9">
    <property type="entry name" value="MAJOR FACILITATOR SUPERFAMILY MULTIDRUG TRANSPORTER MFSC"/>
    <property type="match status" value="1"/>
</dbReference>
<feature type="transmembrane region" description="Helical" evidence="9">
    <location>
        <begin position="152"/>
        <end position="176"/>
    </location>
</feature>
<reference evidence="12" key="1">
    <citation type="journal article" date="2019" name="Int. J. Syst. Evol. Microbiol.">
        <title>The Global Catalogue of Microorganisms (GCM) 10K type strain sequencing project: providing services to taxonomists for standard genome sequencing and annotation.</title>
        <authorList>
            <consortium name="The Broad Institute Genomics Platform"/>
            <consortium name="The Broad Institute Genome Sequencing Center for Infectious Disease"/>
            <person name="Wu L."/>
            <person name="Ma J."/>
        </authorList>
    </citation>
    <scope>NUCLEOTIDE SEQUENCE [LARGE SCALE GENOMIC DNA]</scope>
    <source>
        <strain evidence="12">JCM 17657</strain>
    </source>
</reference>
<evidence type="ECO:0000256" key="8">
    <source>
        <dbReference type="ARBA" id="ARBA00023251"/>
    </source>
</evidence>
<dbReference type="PANTHER" id="PTHR42718">
    <property type="entry name" value="MAJOR FACILITATOR SUPERFAMILY MULTIDRUG TRANSPORTER MFSC"/>
    <property type="match status" value="1"/>
</dbReference>
<evidence type="ECO:0000313" key="11">
    <source>
        <dbReference type="EMBL" id="GAA5004517.1"/>
    </source>
</evidence>
<keyword evidence="6 9" id="KW-1133">Transmembrane helix</keyword>
<keyword evidence="12" id="KW-1185">Reference proteome</keyword>
<comment type="similarity">
    <text evidence="2">Belongs to the major facilitator superfamily. EmrB family.</text>
</comment>